<reference evidence="2 3" key="1">
    <citation type="submission" date="2020-10" db="EMBL/GenBank/DDBJ databases">
        <title>Connecting structure to function with the recovery of over 1000 high-quality activated sludge metagenome-assembled genomes encoding full-length rRNA genes using long-read sequencing.</title>
        <authorList>
            <person name="Singleton C.M."/>
            <person name="Petriglieri F."/>
            <person name="Kristensen J.M."/>
            <person name="Kirkegaard R.H."/>
            <person name="Michaelsen T.Y."/>
            <person name="Andersen M.H."/>
            <person name="Karst S.M."/>
            <person name="Dueholm M.S."/>
            <person name="Nielsen P.H."/>
            <person name="Albertsen M."/>
        </authorList>
    </citation>
    <scope>NUCLEOTIDE SEQUENCE [LARGE SCALE GENOMIC DNA]</scope>
    <source>
        <strain evidence="2">Fred_18-Q3-R57-64_BAT3C.720</strain>
    </source>
</reference>
<dbReference type="Proteomes" id="UP000706151">
    <property type="component" value="Unassembled WGS sequence"/>
</dbReference>
<gene>
    <name evidence="2" type="ORF">IPK02_19035</name>
</gene>
<dbReference type="AlphaFoldDB" id="A0A935W640"/>
<dbReference type="EMBL" id="JADJOT010000011">
    <property type="protein sequence ID" value="MBK7955859.1"/>
    <property type="molecule type" value="Genomic_DNA"/>
</dbReference>
<name>A0A935W640_9PROT</name>
<evidence type="ECO:0000256" key="1">
    <source>
        <dbReference type="SAM" id="MobiDB-lite"/>
    </source>
</evidence>
<feature type="region of interest" description="Disordered" evidence="1">
    <location>
        <begin position="18"/>
        <end position="64"/>
    </location>
</feature>
<evidence type="ECO:0000313" key="3">
    <source>
        <dbReference type="Proteomes" id="UP000706151"/>
    </source>
</evidence>
<organism evidence="2 3">
    <name type="scientific">Candidatus Accumulibacter affinis</name>
    <dbReference type="NCBI Taxonomy" id="2954384"/>
    <lineage>
        <taxon>Bacteria</taxon>
        <taxon>Pseudomonadati</taxon>
        <taxon>Pseudomonadota</taxon>
        <taxon>Betaproteobacteria</taxon>
        <taxon>Candidatus Accumulibacter</taxon>
    </lineage>
</organism>
<proteinExistence type="predicted"/>
<evidence type="ECO:0000313" key="2">
    <source>
        <dbReference type="EMBL" id="MBK7955859.1"/>
    </source>
</evidence>
<feature type="region of interest" description="Disordered" evidence="1">
    <location>
        <begin position="144"/>
        <end position="163"/>
    </location>
</feature>
<accession>A0A935W640</accession>
<protein>
    <submittedName>
        <fullName evidence="2">Uncharacterized protein</fullName>
    </submittedName>
</protein>
<comment type="caution">
    <text evidence="2">The sequence shown here is derived from an EMBL/GenBank/DDBJ whole genome shotgun (WGS) entry which is preliminary data.</text>
</comment>
<sequence length="163" mass="17406">MVDDNALIRRANSLLKAEAGVADANPREGSRGLRRRRSFLASQAPTNPPATIAGTTPPGGGEDELPVLTDIVLPAEMVPAESLESIGARLRQALASELGQVIEQQLRQELPALVEATLEHAADRLQHTISSRVEALLRDFLAPATPTRLPLADPRSSKEVPAD</sequence>